<evidence type="ECO:0000313" key="2">
    <source>
        <dbReference type="Proteomes" id="UP000254100"/>
    </source>
</evidence>
<accession>A0A380GSM3</accession>
<dbReference type="EMBL" id="UHDT01000001">
    <property type="protein sequence ID" value="SUM56547.1"/>
    <property type="molecule type" value="Genomic_DNA"/>
</dbReference>
<name>A0A380GSM3_9STAP</name>
<protein>
    <submittedName>
        <fullName evidence="1">Uncharacterized protein</fullName>
    </submittedName>
</protein>
<dbReference type="Proteomes" id="UP000254100">
    <property type="component" value="Unassembled WGS sequence"/>
</dbReference>
<sequence>MLYRRNEYVEIDASMSISVFLFISEKIGNKYSKR</sequence>
<reference evidence="1 2" key="1">
    <citation type="submission" date="2018-06" db="EMBL/GenBank/DDBJ databases">
        <authorList>
            <consortium name="Pathogen Informatics"/>
            <person name="Doyle S."/>
        </authorList>
    </citation>
    <scope>NUCLEOTIDE SEQUENCE [LARGE SCALE GENOMIC DNA]</scope>
    <source>
        <strain evidence="1 2">NCTC13832</strain>
    </source>
</reference>
<gene>
    <name evidence="1" type="ORF">NCTC13832_00182</name>
</gene>
<evidence type="ECO:0000313" key="1">
    <source>
        <dbReference type="EMBL" id="SUM56547.1"/>
    </source>
</evidence>
<organism evidence="1 2">
    <name type="scientific">Staphylococcus microti</name>
    <dbReference type="NCBI Taxonomy" id="569857"/>
    <lineage>
        <taxon>Bacteria</taxon>
        <taxon>Bacillati</taxon>
        <taxon>Bacillota</taxon>
        <taxon>Bacilli</taxon>
        <taxon>Bacillales</taxon>
        <taxon>Staphylococcaceae</taxon>
        <taxon>Staphylococcus</taxon>
    </lineage>
</organism>
<proteinExistence type="predicted"/>
<dbReference type="AlphaFoldDB" id="A0A380GSM3"/>